<gene>
    <name evidence="4" type="ORF">I8755_18510</name>
</gene>
<keyword evidence="2" id="KW-0732">Signal</keyword>
<organism evidence="4 5">
    <name type="scientific">Streptomyces alfalfae</name>
    <dbReference type="NCBI Taxonomy" id="1642299"/>
    <lineage>
        <taxon>Bacteria</taxon>
        <taxon>Bacillati</taxon>
        <taxon>Actinomycetota</taxon>
        <taxon>Actinomycetes</taxon>
        <taxon>Kitasatosporales</taxon>
        <taxon>Streptomycetaceae</taxon>
        <taxon>Streptomyces</taxon>
    </lineage>
</organism>
<reference evidence="4 5" key="1">
    <citation type="submission" date="2020-12" db="EMBL/GenBank/DDBJ databases">
        <title>Identification and biosynthesis of polyene macrolides produced by Streptomyces alfalfae Men-myco-93-63.</title>
        <authorList>
            <person name="Liu D."/>
            <person name="Li Y."/>
            <person name="Liu L."/>
            <person name="Han X."/>
            <person name="Shen F."/>
        </authorList>
    </citation>
    <scope>NUCLEOTIDE SEQUENCE [LARGE SCALE GENOMIC DNA]</scope>
    <source>
        <strain evidence="4 5">Men-myco-93-63</strain>
    </source>
</reference>
<dbReference type="PANTHER" id="PTHR35535">
    <property type="entry name" value="HEAT SHOCK PROTEIN HSLJ"/>
    <property type="match status" value="1"/>
</dbReference>
<sequence length="300" mass="31393">MSRHIGMHTQRLTLTLTALASAGLLLTACGTETGAGSDGGAADRSAGSAPAITGIRWNVDSVTVGGKKYEAPDGAHLEIGEDGRAGGSFGCNHAGADVRIDGDQLAFSETRMTDMACTDGDRMAFEKSLADTLGKQKLTAEVDGDRMTLTSAKGDHVDLTSRADEPDAPLTGTTWTVRGVGDDRTSASLPEELADKVHLTFGKDGKVRGNLGCNDVSATAEAKDGRITFGAPRTTRKMCPGEAMRTERELLKIFDGTARYEVSQDTLKLTAADGTVVDASAGNAAKPDKDRSDEDRPGEK</sequence>
<evidence type="ECO:0000313" key="4">
    <source>
        <dbReference type="EMBL" id="QQC90182.1"/>
    </source>
</evidence>
<evidence type="ECO:0000256" key="2">
    <source>
        <dbReference type="SAM" id="SignalP"/>
    </source>
</evidence>
<dbReference type="EMBL" id="CP065959">
    <property type="protein sequence ID" value="QQC90182.1"/>
    <property type="molecule type" value="Genomic_DNA"/>
</dbReference>
<feature type="signal peptide" evidence="2">
    <location>
        <begin position="1"/>
        <end position="27"/>
    </location>
</feature>
<dbReference type="Gene3D" id="2.40.128.270">
    <property type="match status" value="2"/>
</dbReference>
<dbReference type="PROSITE" id="PS51257">
    <property type="entry name" value="PROKAR_LIPOPROTEIN"/>
    <property type="match status" value="1"/>
</dbReference>
<dbReference type="InterPro" id="IPR053147">
    <property type="entry name" value="Hsp_HslJ-like"/>
</dbReference>
<dbReference type="InterPro" id="IPR005184">
    <property type="entry name" value="DUF306_Meta_HslJ"/>
</dbReference>
<evidence type="ECO:0000256" key="1">
    <source>
        <dbReference type="SAM" id="MobiDB-lite"/>
    </source>
</evidence>
<dbReference type="PANTHER" id="PTHR35535:SF2">
    <property type="entry name" value="DUF306 DOMAIN-CONTAINING PROTEIN"/>
    <property type="match status" value="1"/>
</dbReference>
<feature type="domain" description="DUF306" evidence="3">
    <location>
        <begin position="51"/>
        <end position="156"/>
    </location>
</feature>
<evidence type="ECO:0000313" key="5">
    <source>
        <dbReference type="Proteomes" id="UP000596130"/>
    </source>
</evidence>
<feature type="domain" description="DUF306" evidence="3">
    <location>
        <begin position="168"/>
        <end position="276"/>
    </location>
</feature>
<feature type="chain" id="PRO_5039050348" evidence="2">
    <location>
        <begin position="28"/>
        <end position="300"/>
    </location>
</feature>
<name>A0A7T4TZ91_9ACTN</name>
<accession>A0A7T4TZ91</accession>
<dbReference type="Proteomes" id="UP000596130">
    <property type="component" value="Chromosome"/>
</dbReference>
<protein>
    <submittedName>
        <fullName evidence="4">META domain-containing protein</fullName>
    </submittedName>
</protein>
<evidence type="ECO:0000259" key="3">
    <source>
        <dbReference type="Pfam" id="PF03724"/>
    </source>
</evidence>
<dbReference type="Pfam" id="PF03724">
    <property type="entry name" value="META"/>
    <property type="match status" value="2"/>
</dbReference>
<proteinExistence type="predicted"/>
<feature type="compositionally biased region" description="Basic and acidic residues" evidence="1">
    <location>
        <begin position="286"/>
        <end position="300"/>
    </location>
</feature>
<feature type="region of interest" description="Disordered" evidence="1">
    <location>
        <begin position="273"/>
        <end position="300"/>
    </location>
</feature>
<dbReference type="AlphaFoldDB" id="A0A7T4TZ91"/>
<dbReference type="InterPro" id="IPR038670">
    <property type="entry name" value="HslJ-like_sf"/>
</dbReference>